<dbReference type="EMBL" id="LQBL01000028">
    <property type="protein sequence ID" value="KUG53300.1"/>
    <property type="molecule type" value="Genomic_DNA"/>
</dbReference>
<keyword evidence="9" id="KW-1185">Reference proteome</keyword>
<feature type="transmembrane region" description="Helical" evidence="6">
    <location>
        <begin position="6"/>
        <end position="22"/>
    </location>
</feature>
<dbReference type="Proteomes" id="UP000054837">
    <property type="component" value="Unassembled WGS sequence"/>
</dbReference>
<feature type="transmembrane region" description="Helical" evidence="6">
    <location>
        <begin position="482"/>
        <end position="499"/>
    </location>
</feature>
<evidence type="ECO:0000256" key="1">
    <source>
        <dbReference type="ARBA" id="ARBA00004651"/>
    </source>
</evidence>
<dbReference type="Pfam" id="PF03553">
    <property type="entry name" value="Na_H_antiporter"/>
    <property type="match status" value="1"/>
</dbReference>
<feature type="transmembrane region" description="Helical" evidence="6">
    <location>
        <begin position="352"/>
        <end position="374"/>
    </location>
</feature>
<dbReference type="AlphaFoldDB" id="A0A0W8I4Y8"/>
<feature type="transmembrane region" description="Helical" evidence="6">
    <location>
        <begin position="204"/>
        <end position="223"/>
    </location>
</feature>
<evidence type="ECO:0000313" key="8">
    <source>
        <dbReference type="EMBL" id="KUG53300.1"/>
    </source>
</evidence>
<reference evidence="8 9" key="1">
    <citation type="submission" date="2015-12" db="EMBL/GenBank/DDBJ databases">
        <title>Serinicoccus chungangenesis strain CD08_5 genome sequencing and assembly.</title>
        <authorList>
            <person name="Chander A.M."/>
            <person name="Kaur G."/>
            <person name="Nair G.R."/>
            <person name="Dhawan D.K."/>
            <person name="Kochhar R.K."/>
            <person name="Mayilraj S."/>
            <person name="Bhadada S.K."/>
        </authorList>
    </citation>
    <scope>NUCLEOTIDE SEQUENCE [LARGE SCALE GENOMIC DNA]</scope>
    <source>
        <strain evidence="8 9">CD08_5</strain>
    </source>
</reference>
<dbReference type="PANTHER" id="PTHR43478">
    <property type="entry name" value="NA+/H+ ANTIPORTER-RELATED"/>
    <property type="match status" value="1"/>
</dbReference>
<evidence type="ECO:0000256" key="3">
    <source>
        <dbReference type="ARBA" id="ARBA00022692"/>
    </source>
</evidence>
<keyword evidence="5 6" id="KW-0472">Membrane</keyword>
<dbReference type="OrthoDB" id="9762978at2"/>
<dbReference type="RefSeq" id="WP_058891309.1">
    <property type="nucleotide sequence ID" value="NZ_LQBL01000028.1"/>
</dbReference>
<feature type="transmembrane region" description="Helical" evidence="6">
    <location>
        <begin position="314"/>
        <end position="331"/>
    </location>
</feature>
<keyword evidence="2" id="KW-1003">Cell membrane</keyword>
<gene>
    <name evidence="8" type="ORF">AVL62_00350</name>
</gene>
<evidence type="ECO:0000256" key="6">
    <source>
        <dbReference type="SAM" id="Phobius"/>
    </source>
</evidence>
<protein>
    <submittedName>
        <fullName evidence="8">Sodium:proton antiporter</fullName>
    </submittedName>
</protein>
<keyword evidence="4 6" id="KW-1133">Transmembrane helix</keyword>
<feature type="domain" description="Na+/H+ antiporter NhaC-like C-terminal" evidence="7">
    <location>
        <begin position="162"/>
        <end position="499"/>
    </location>
</feature>
<organism evidence="8 9">
    <name type="scientific">Serinicoccus chungangensis</name>
    <dbReference type="NCBI Taxonomy" id="767452"/>
    <lineage>
        <taxon>Bacteria</taxon>
        <taxon>Bacillati</taxon>
        <taxon>Actinomycetota</taxon>
        <taxon>Actinomycetes</taxon>
        <taxon>Micrococcales</taxon>
        <taxon>Ornithinimicrobiaceae</taxon>
        <taxon>Serinicoccus</taxon>
    </lineage>
</organism>
<comment type="subcellular location">
    <subcellularLocation>
        <location evidence="1">Cell membrane</location>
        <topology evidence="1">Multi-pass membrane protein</topology>
    </subcellularLocation>
</comment>
<feature type="transmembrane region" description="Helical" evidence="6">
    <location>
        <begin position="394"/>
        <end position="422"/>
    </location>
</feature>
<accession>A0A0W8I4Y8</accession>
<feature type="transmembrane region" description="Helical" evidence="6">
    <location>
        <begin position="70"/>
        <end position="90"/>
    </location>
</feature>
<evidence type="ECO:0000256" key="5">
    <source>
        <dbReference type="ARBA" id="ARBA00023136"/>
    </source>
</evidence>
<dbReference type="PANTHER" id="PTHR43478:SF1">
    <property type="entry name" value="NA+_H+ ANTIPORTER NHAC-LIKE C-TERMINAL DOMAIN-CONTAINING PROTEIN"/>
    <property type="match status" value="1"/>
</dbReference>
<feature type="transmembrane region" description="Helical" evidence="6">
    <location>
        <begin position="27"/>
        <end position="44"/>
    </location>
</feature>
<dbReference type="GO" id="GO:0005886">
    <property type="term" value="C:plasma membrane"/>
    <property type="evidence" value="ECO:0007669"/>
    <property type="project" value="UniProtKB-SubCell"/>
</dbReference>
<name>A0A0W8I4Y8_9MICO</name>
<dbReference type="InterPro" id="IPR018461">
    <property type="entry name" value="Na/H_Antiport_NhaC-like_C"/>
</dbReference>
<dbReference type="STRING" id="767452.AVL62_00350"/>
<feature type="transmembrane region" description="Helical" evidence="6">
    <location>
        <begin position="505"/>
        <end position="522"/>
    </location>
</feature>
<comment type="caution">
    <text evidence="8">The sequence shown here is derived from an EMBL/GenBank/DDBJ whole genome shotgun (WGS) entry which is preliminary data.</text>
</comment>
<feature type="transmembrane region" description="Helical" evidence="6">
    <location>
        <begin position="264"/>
        <end position="285"/>
    </location>
</feature>
<proteinExistence type="predicted"/>
<sequence length="545" mass="56693">MTEDLPILTLLPPIIAIALVIATKKVLLSLGAGVLASALLVANFNPLETLRLVGTGFAAIFWEEGAVNTYYVYILLFTLALGVIASLILMSGGSQAFSDWAIQRIRTRRGAQGLAAGLGIAIFIDDYFNALAVGQVARPVTDRHHVARAKLAYLIDSTSAPVAVLVPFSSWGASIIGIMAPLVAASALTVSDVGAFVGAAGMNYYAITAVLLVWVVVVFGIDVGPMRGQERRAITEGETYDASEEIPGEIAEDLPVHSPGHKRALVIPFLLLVVGVLGGIVWTGYRGTVTAEDYEAGSGVGVLEIMASTDVTQALIYGAVLGLASAFYYYVRYTTSNPKFSAGTLGRGVVSGLQSMLPAVYILLLAWVLGGLISELGTGEYLGGLVESADMAPQWLVPVMFVLAGAMAFSTGTSWGSFGILLPIAGDIMNNVSGGDELLLAAFGAVLAGAVWGDHCSPISDTTILSSTGASCNVITHVTTQLPYAISGAVIALLGYVTFAATGNGWLGFGVLLVGVVAFALLGKTVLQRLEDEIPDEEQASRAGT</sequence>
<evidence type="ECO:0000256" key="2">
    <source>
        <dbReference type="ARBA" id="ARBA00022475"/>
    </source>
</evidence>
<keyword evidence="3 6" id="KW-0812">Transmembrane</keyword>
<evidence type="ECO:0000313" key="9">
    <source>
        <dbReference type="Proteomes" id="UP000054837"/>
    </source>
</evidence>
<evidence type="ECO:0000259" key="7">
    <source>
        <dbReference type="Pfam" id="PF03553"/>
    </source>
</evidence>
<evidence type="ECO:0000256" key="4">
    <source>
        <dbReference type="ARBA" id="ARBA00022989"/>
    </source>
</evidence>